<feature type="region of interest" description="Disordered" evidence="1">
    <location>
        <begin position="197"/>
        <end position="242"/>
    </location>
</feature>
<organism evidence="2 3">
    <name type="scientific">Lasallia pustulata</name>
    <dbReference type="NCBI Taxonomy" id="136370"/>
    <lineage>
        <taxon>Eukaryota</taxon>
        <taxon>Fungi</taxon>
        <taxon>Dikarya</taxon>
        <taxon>Ascomycota</taxon>
        <taxon>Pezizomycotina</taxon>
        <taxon>Lecanoromycetes</taxon>
        <taxon>OSLEUM clade</taxon>
        <taxon>Umbilicariomycetidae</taxon>
        <taxon>Umbilicariales</taxon>
        <taxon>Umbilicariaceae</taxon>
        <taxon>Lasallia</taxon>
    </lineage>
</organism>
<dbReference type="PANTHER" id="PTHR42051:SF1">
    <property type="entry name" value="MEIOTICALLY UP-REGULATED PROTEIN PB1A10.08"/>
    <property type="match status" value="1"/>
</dbReference>
<name>A0A1W5D5B6_9LECA</name>
<feature type="region of interest" description="Disordered" evidence="1">
    <location>
        <begin position="321"/>
        <end position="342"/>
    </location>
</feature>
<protein>
    <submittedName>
        <fullName evidence="2">Uncharacterized protein</fullName>
    </submittedName>
</protein>
<dbReference type="Proteomes" id="UP000192927">
    <property type="component" value="Unassembled WGS sequence"/>
</dbReference>
<evidence type="ECO:0000256" key="1">
    <source>
        <dbReference type="SAM" id="MobiDB-lite"/>
    </source>
</evidence>
<reference evidence="3" key="1">
    <citation type="submission" date="2017-03" db="EMBL/GenBank/DDBJ databases">
        <authorList>
            <person name="Sharma R."/>
            <person name="Thines M."/>
        </authorList>
    </citation>
    <scope>NUCLEOTIDE SEQUENCE [LARGE SCALE GENOMIC DNA]</scope>
</reference>
<dbReference type="EMBL" id="FWEW01002370">
    <property type="protein sequence ID" value="SLM38317.1"/>
    <property type="molecule type" value="Genomic_DNA"/>
</dbReference>
<feature type="compositionally biased region" description="Basic and acidic residues" evidence="1">
    <location>
        <begin position="16"/>
        <end position="27"/>
    </location>
</feature>
<evidence type="ECO:0000313" key="3">
    <source>
        <dbReference type="Proteomes" id="UP000192927"/>
    </source>
</evidence>
<feature type="compositionally biased region" description="Polar residues" evidence="1">
    <location>
        <begin position="197"/>
        <end position="211"/>
    </location>
</feature>
<accession>A0A1W5D5B6</accession>
<dbReference type="InterPro" id="IPR034443">
    <property type="entry name" value="PB1A10.08"/>
</dbReference>
<keyword evidence="3" id="KW-1185">Reference proteome</keyword>
<feature type="compositionally biased region" description="Polar residues" evidence="1">
    <location>
        <begin position="394"/>
        <end position="410"/>
    </location>
</feature>
<feature type="compositionally biased region" description="Basic and acidic residues" evidence="1">
    <location>
        <begin position="88"/>
        <end position="99"/>
    </location>
</feature>
<dbReference type="PANTHER" id="PTHR42051">
    <property type="entry name" value="MEIOTICALLY UP-REGULATED PROTEIN PB1A10.08"/>
    <property type="match status" value="1"/>
</dbReference>
<dbReference type="AlphaFoldDB" id="A0A1W5D5B6"/>
<sequence length="474" mass="52215">MMVPKSFLYTSVRPARSVERNEKDVRATRVKRKPSREQAPQEPSNRPSKERAATAPPTASSKPVVIPTGNRTSGLHRRKESHVPLSEAPDRRVHGHEADALPPAVAALLAVTSLPASRYAPRQRRQRKSEGHSPSRQALQSSNPDDVRPSLSSFSPRSWHVLLSPPQELDGDNISISSDTTIEATLSVRSISVDSMPSLSSDLESATSLSAPPTPVRPTTSDRRQKGVTSPQPKNCVLDHPLLPTQDCESDDEPIAADAETLRTDTATATPVTPTRSSFKSNLTASLRVLRSAARSFSNFTAPTPQRDDFLTRSILSISPRFTDERRPQASAEPPDPALRRYLNPSINSAELRVFHGHGRSRNARDEATASIQLQTYQRTSKSAKKASAPPVFLSSQYSNETPAESASSSRQREPRENSDFLRVIVLEMNMRRSGKLSDGAPGKAKMWLRPRQIERKHEGDNHSIPERWVGITA</sequence>
<feature type="region of interest" description="Disordered" evidence="1">
    <location>
        <begin position="375"/>
        <end position="419"/>
    </location>
</feature>
<evidence type="ECO:0000313" key="2">
    <source>
        <dbReference type="EMBL" id="SLM38317.1"/>
    </source>
</evidence>
<feature type="compositionally biased region" description="Polar residues" evidence="1">
    <location>
        <begin position="134"/>
        <end position="156"/>
    </location>
</feature>
<feature type="region of interest" description="Disordered" evidence="1">
    <location>
        <begin position="116"/>
        <end position="158"/>
    </location>
</feature>
<proteinExistence type="predicted"/>
<feature type="region of interest" description="Disordered" evidence="1">
    <location>
        <begin position="1"/>
        <end position="99"/>
    </location>
</feature>